<reference evidence="2 3" key="1">
    <citation type="submission" date="2024-06" db="EMBL/GenBank/DDBJ databases">
        <title>Genomic Encyclopedia of Type Strains, Phase IV (KMG-IV): sequencing the most valuable type-strain genomes for metagenomic binning, comparative biology and taxonomic classification.</title>
        <authorList>
            <person name="Goeker M."/>
        </authorList>
    </citation>
    <scope>NUCLEOTIDE SEQUENCE [LARGE SCALE GENOMIC DNA]</scope>
    <source>
        <strain evidence="2 3">DSM 19261</strain>
    </source>
</reference>
<comment type="caution">
    <text evidence="2">The sequence shown here is derived from an EMBL/GenBank/DDBJ whole genome shotgun (WGS) entry which is preliminary data.</text>
</comment>
<dbReference type="InterPro" id="IPR011109">
    <property type="entry name" value="DNA_bind_recombinase_dom"/>
</dbReference>
<dbReference type="InterPro" id="IPR038109">
    <property type="entry name" value="DNA_bind_recomb_sf"/>
</dbReference>
<evidence type="ECO:0000259" key="1">
    <source>
        <dbReference type="PROSITE" id="PS51737"/>
    </source>
</evidence>
<dbReference type="Proteomes" id="UP001549200">
    <property type="component" value="Unassembled WGS sequence"/>
</dbReference>
<keyword evidence="3" id="KW-1185">Reference proteome</keyword>
<evidence type="ECO:0000313" key="3">
    <source>
        <dbReference type="Proteomes" id="UP001549200"/>
    </source>
</evidence>
<evidence type="ECO:0000313" key="2">
    <source>
        <dbReference type="EMBL" id="MET3569083.1"/>
    </source>
</evidence>
<dbReference type="Pfam" id="PF07508">
    <property type="entry name" value="Recombinase"/>
    <property type="match status" value="1"/>
</dbReference>
<gene>
    <name evidence="2" type="ORF">ABID13_000702</name>
</gene>
<dbReference type="Gene3D" id="3.90.1750.20">
    <property type="entry name" value="Putative Large Serine Recombinase, Chain B, Domain 2"/>
    <property type="match status" value="1"/>
</dbReference>
<name>A0ABV2FSV6_9FIRM</name>
<dbReference type="PROSITE" id="PS51737">
    <property type="entry name" value="RECOMBINASE_DNA_BIND"/>
    <property type="match status" value="1"/>
</dbReference>
<protein>
    <recommendedName>
        <fullName evidence="1">Recombinase domain-containing protein</fullName>
    </recommendedName>
</protein>
<accession>A0ABV2FSV6</accession>
<sequence>MGESINNIKRGVYMMEYRGYRNIYGYKTSTILDPHFVIDDSAAVMVRQMFLWTLDGKNIDEIAEYLNQQSYLTPSEYTRCNNMIMWDEECSGQSLGDSRMVRRILRNKMYTGTLEWGYRESYYEEGGRKQRKISIIQGDSDRKFHNPIVTMDEFMQVQMILDTYSGVGKEQTYTSL</sequence>
<feature type="domain" description="Recombinase" evidence="1">
    <location>
        <begin position="23"/>
        <end position="167"/>
    </location>
</feature>
<proteinExistence type="predicted"/>
<organism evidence="2 3">
    <name type="scientific">Enterocloster citroniae</name>
    <dbReference type="NCBI Taxonomy" id="358743"/>
    <lineage>
        <taxon>Bacteria</taxon>
        <taxon>Bacillati</taxon>
        <taxon>Bacillota</taxon>
        <taxon>Clostridia</taxon>
        <taxon>Lachnospirales</taxon>
        <taxon>Lachnospiraceae</taxon>
        <taxon>Enterocloster</taxon>
    </lineage>
</organism>
<dbReference type="EMBL" id="JBEPLZ010000002">
    <property type="protein sequence ID" value="MET3569083.1"/>
    <property type="molecule type" value="Genomic_DNA"/>
</dbReference>